<dbReference type="SUPFAM" id="SSF69318">
    <property type="entry name" value="Integrin alpha N-terminal domain"/>
    <property type="match status" value="1"/>
</dbReference>
<dbReference type="Gene3D" id="2.40.128.340">
    <property type="match status" value="5"/>
</dbReference>
<keyword evidence="2" id="KW-1185">Reference proteome</keyword>
<sequence>MKADFNGDGLDDVGLFYDYGNGHVALFTMTGHGCNSFDPPVLRWDAPHWGGGTKFVVAGDFSGDGTSDIALFYDYGNGHVAVFTLYADINRDGGLSGPTLGWDAPHWGSGTKFVRSGNFTGYFQDDLALFYDYGNGHVAVFTLYAKIVGGFGSLRLWWDAPHWGVGTKFVDMGNFNGVSPFADTMAMFYDYGNGHVAVFTLTISDTPSGEGPYMRLSLRWDAPHWGNGTRFVNAGDFNGDGIADVSLVYDYGHGHVALFTLSGTFNGGSFPGAVRRWDAPHWGGGTKFVTTGDYSGDRIADFSLFYDYGNGHVGLLSLTANSSRDGGFSGPVTGWNALHWGSGTKVII</sequence>
<evidence type="ECO:0008006" key="3">
    <source>
        <dbReference type="Google" id="ProtNLM"/>
    </source>
</evidence>
<evidence type="ECO:0000313" key="2">
    <source>
        <dbReference type="Proteomes" id="UP000722989"/>
    </source>
</evidence>
<dbReference type="RefSeq" id="WP_167923948.1">
    <property type="nucleotide sequence ID" value="NZ_JAATVY010000002.1"/>
</dbReference>
<evidence type="ECO:0000313" key="1">
    <source>
        <dbReference type="EMBL" id="NJC69093.1"/>
    </source>
</evidence>
<protein>
    <recommendedName>
        <fullName evidence="3">VCBS repeat-containing protein</fullName>
    </recommendedName>
</protein>
<comment type="caution">
    <text evidence="1">The sequence shown here is derived from an EMBL/GenBank/DDBJ whole genome shotgun (WGS) entry which is preliminary data.</text>
</comment>
<dbReference type="InterPro" id="IPR028994">
    <property type="entry name" value="Integrin_alpha_N"/>
</dbReference>
<name>A0ABX0XTI2_9ACTN</name>
<dbReference type="Proteomes" id="UP000722989">
    <property type="component" value="Unassembled WGS sequence"/>
</dbReference>
<gene>
    <name evidence="1" type="ORF">HC031_05045</name>
</gene>
<dbReference type="EMBL" id="JAATVY010000002">
    <property type="protein sequence ID" value="NJC69093.1"/>
    <property type="molecule type" value="Genomic_DNA"/>
</dbReference>
<reference evidence="1 2" key="1">
    <citation type="submission" date="2020-03" db="EMBL/GenBank/DDBJ databases">
        <title>WGS of the type strain of Planosporangium spp.</title>
        <authorList>
            <person name="Thawai C."/>
        </authorList>
    </citation>
    <scope>NUCLEOTIDE SEQUENCE [LARGE SCALE GENOMIC DNA]</scope>
    <source>
        <strain evidence="1 2">TBRC 5610</strain>
    </source>
</reference>
<proteinExistence type="predicted"/>
<organism evidence="1 2">
    <name type="scientific">Planosporangium thailandense</name>
    <dbReference type="NCBI Taxonomy" id="765197"/>
    <lineage>
        <taxon>Bacteria</taxon>
        <taxon>Bacillati</taxon>
        <taxon>Actinomycetota</taxon>
        <taxon>Actinomycetes</taxon>
        <taxon>Micromonosporales</taxon>
        <taxon>Micromonosporaceae</taxon>
        <taxon>Planosporangium</taxon>
    </lineage>
</organism>
<accession>A0ABX0XTI2</accession>